<evidence type="ECO:0000259" key="1">
    <source>
        <dbReference type="Pfam" id="PF03372"/>
    </source>
</evidence>
<evidence type="ECO:0000259" key="2">
    <source>
        <dbReference type="Pfam" id="PF13456"/>
    </source>
</evidence>
<reference evidence="4 5" key="1">
    <citation type="submission" date="2019-01" db="EMBL/GenBank/DDBJ databases">
        <title>Sequencing of cultivated peanut Arachis hypogaea provides insights into genome evolution and oil improvement.</title>
        <authorList>
            <person name="Chen X."/>
        </authorList>
    </citation>
    <scope>NUCLEOTIDE SEQUENCE [LARGE SCALE GENOMIC DNA]</scope>
    <source>
        <strain evidence="5">cv. Fuhuasheng</strain>
        <tissue evidence="4">Leaves</tissue>
    </source>
</reference>
<evidence type="ECO:0000313" key="4">
    <source>
        <dbReference type="EMBL" id="RYR56284.1"/>
    </source>
</evidence>
<dbReference type="CDD" id="cd06222">
    <property type="entry name" value="RNase_H_like"/>
    <property type="match status" value="1"/>
</dbReference>
<feature type="domain" description="Reverse transcriptase zinc-binding" evidence="3">
    <location>
        <begin position="364"/>
        <end position="436"/>
    </location>
</feature>
<dbReference type="Gene3D" id="3.60.10.10">
    <property type="entry name" value="Endonuclease/exonuclease/phosphatase"/>
    <property type="match status" value="1"/>
</dbReference>
<organism evidence="4 5">
    <name type="scientific">Arachis hypogaea</name>
    <name type="common">Peanut</name>
    <dbReference type="NCBI Taxonomy" id="3818"/>
    <lineage>
        <taxon>Eukaryota</taxon>
        <taxon>Viridiplantae</taxon>
        <taxon>Streptophyta</taxon>
        <taxon>Embryophyta</taxon>
        <taxon>Tracheophyta</taxon>
        <taxon>Spermatophyta</taxon>
        <taxon>Magnoliopsida</taxon>
        <taxon>eudicotyledons</taxon>
        <taxon>Gunneridae</taxon>
        <taxon>Pentapetalae</taxon>
        <taxon>rosids</taxon>
        <taxon>fabids</taxon>
        <taxon>Fabales</taxon>
        <taxon>Fabaceae</taxon>
        <taxon>Papilionoideae</taxon>
        <taxon>50 kb inversion clade</taxon>
        <taxon>dalbergioids sensu lato</taxon>
        <taxon>Dalbergieae</taxon>
        <taxon>Pterocarpus clade</taxon>
        <taxon>Arachis</taxon>
    </lineage>
</organism>
<dbReference type="EMBL" id="SDMP01000005">
    <property type="protein sequence ID" value="RYR56284.1"/>
    <property type="molecule type" value="Genomic_DNA"/>
</dbReference>
<evidence type="ECO:0008006" key="6">
    <source>
        <dbReference type="Google" id="ProtNLM"/>
    </source>
</evidence>
<evidence type="ECO:0000313" key="5">
    <source>
        <dbReference type="Proteomes" id="UP000289738"/>
    </source>
</evidence>
<feature type="domain" description="RNase H type-1" evidence="2">
    <location>
        <begin position="551"/>
        <end position="604"/>
    </location>
</feature>
<keyword evidence="5" id="KW-1185">Reference proteome</keyword>
<dbReference type="GO" id="GO:0003676">
    <property type="term" value="F:nucleic acid binding"/>
    <property type="evidence" value="ECO:0007669"/>
    <property type="project" value="InterPro"/>
</dbReference>
<dbReference type="InterPro" id="IPR005135">
    <property type="entry name" value="Endo/exonuclease/phosphatase"/>
</dbReference>
<dbReference type="GO" id="GO:0004523">
    <property type="term" value="F:RNA-DNA hybrid ribonuclease activity"/>
    <property type="evidence" value="ECO:0007669"/>
    <property type="project" value="InterPro"/>
</dbReference>
<dbReference type="InterPro" id="IPR036397">
    <property type="entry name" value="RNaseH_sf"/>
</dbReference>
<dbReference type="InterPro" id="IPR026960">
    <property type="entry name" value="RVT-Znf"/>
</dbReference>
<dbReference type="InterPro" id="IPR044730">
    <property type="entry name" value="RNase_H-like_dom_plant"/>
</dbReference>
<dbReference type="Proteomes" id="UP000289738">
    <property type="component" value="Chromosome A05"/>
</dbReference>
<accession>A0A445CZL3</accession>
<dbReference type="STRING" id="3818.A0A445CZL3"/>
<dbReference type="SUPFAM" id="SSF56219">
    <property type="entry name" value="DNase I-like"/>
    <property type="match status" value="1"/>
</dbReference>
<dbReference type="Pfam" id="PF03372">
    <property type="entry name" value="Exo_endo_phos"/>
    <property type="match status" value="1"/>
</dbReference>
<dbReference type="PANTHER" id="PTHR33710:SF77">
    <property type="entry name" value="DNASE I-LIKE SUPERFAMILY PROTEIN"/>
    <property type="match status" value="1"/>
</dbReference>
<dbReference type="PANTHER" id="PTHR33710">
    <property type="entry name" value="BNAC02G09200D PROTEIN"/>
    <property type="match status" value="1"/>
</dbReference>
<dbReference type="Gene3D" id="3.30.420.10">
    <property type="entry name" value="Ribonuclease H-like superfamily/Ribonuclease H"/>
    <property type="match status" value="1"/>
</dbReference>
<dbReference type="InterPro" id="IPR002156">
    <property type="entry name" value="RNaseH_domain"/>
</dbReference>
<comment type="caution">
    <text evidence="4">The sequence shown here is derived from an EMBL/GenBank/DDBJ whole genome shotgun (WGS) entry which is preliminary data.</text>
</comment>
<dbReference type="InterPro" id="IPR036691">
    <property type="entry name" value="Endo/exonu/phosph_ase_sf"/>
</dbReference>
<protein>
    <recommendedName>
        <fullName evidence="6">Reverse transcriptase zinc-binding domain-containing protein</fullName>
    </recommendedName>
</protein>
<sequence>MCKQLKPAIVFLMETRARESTIKKLKKRLHFENVFYIEPRGLSGGLCLLWNEIYNVDIYFWCENHIKTRIDDRKGKIWECNFIYGNPCFGRRKEQWRAITRNNSNRGEPQVFIGDFNDILSQEEKIGLHPKPQSQVREFRQFVDMNYLMDLDIKGGRFTGFGNPRNGVITREKIDRALVNWEWRALYPQASLKALPAISSDHRPLILNMNQIQRKEKNFKFEAFWTDHEECENIVRKGWEKEDIQGRQLLKENAKWSIGNGARVSIWKDNWITGRSKPLNSNSTNDFRVKDLIVEGEGWDRRKIESNFPQEICKEILSTPISVMNKEDILYWPWREDGNYSIKTGYYAARRTEQSDNHRNPSTSEDKREIWREVWRMEVPQKIRMFLWKACQDILPVGSNLYKRKIASDPKCQICLKSPETVEHALLLCDWARATWFGAEGQWTPTVKTVTSIGNWIVECIKKLRAGGGENQERGISKLGFLMWEIWKTRNNKMFQQQEVNPRGTICRAKILEAIYWKLADTQQPNKKEGNHSKTNLVKWRPPPSNWLKANVDAAFRKETGTGAIAVVIRDYKGRIILGFSGKIQTKSSIAAEAQAIRNGNRLAHAVTKAAEADTLRANWSINPPEDIQNIIRKEMHQ</sequence>
<evidence type="ECO:0000259" key="3">
    <source>
        <dbReference type="Pfam" id="PF13966"/>
    </source>
</evidence>
<name>A0A445CZL3_ARAHY</name>
<dbReference type="AlphaFoldDB" id="A0A445CZL3"/>
<feature type="domain" description="Endonuclease/exonuclease/phosphatase" evidence="1">
    <location>
        <begin position="3"/>
        <end position="202"/>
    </location>
</feature>
<proteinExistence type="predicted"/>
<dbReference type="Pfam" id="PF13966">
    <property type="entry name" value="zf-RVT"/>
    <property type="match status" value="1"/>
</dbReference>
<gene>
    <name evidence="4" type="ORF">Ahy_A05g022025</name>
</gene>
<dbReference type="Pfam" id="PF13456">
    <property type="entry name" value="RVT_3"/>
    <property type="match status" value="1"/>
</dbReference>